<feature type="compositionally biased region" description="Basic and acidic residues" evidence="7">
    <location>
        <begin position="395"/>
        <end position="563"/>
    </location>
</feature>
<name>A0AAV4N7Z9_CAEEX</name>
<dbReference type="PRINTS" id="PR00722">
    <property type="entry name" value="CHYMOTRYPSIN"/>
</dbReference>
<evidence type="ECO:0000256" key="5">
    <source>
        <dbReference type="ARBA" id="ARBA00024195"/>
    </source>
</evidence>
<dbReference type="CDD" id="cd00190">
    <property type="entry name" value="Tryp_SPc"/>
    <property type="match status" value="1"/>
</dbReference>
<evidence type="ECO:0000256" key="4">
    <source>
        <dbReference type="ARBA" id="ARBA00023157"/>
    </source>
</evidence>
<dbReference type="GO" id="GO:0006508">
    <property type="term" value="P:proteolysis"/>
    <property type="evidence" value="ECO:0007669"/>
    <property type="project" value="UniProtKB-KW"/>
</dbReference>
<dbReference type="GO" id="GO:0004252">
    <property type="term" value="F:serine-type endopeptidase activity"/>
    <property type="evidence" value="ECO:0007669"/>
    <property type="project" value="InterPro"/>
</dbReference>
<feature type="region of interest" description="Disordered" evidence="7">
    <location>
        <begin position="135"/>
        <end position="163"/>
    </location>
</feature>
<dbReference type="InterPro" id="IPR009003">
    <property type="entry name" value="Peptidase_S1_PA"/>
</dbReference>
<protein>
    <submittedName>
        <fullName evidence="9">Proclotting enzyme</fullName>
    </submittedName>
</protein>
<gene>
    <name evidence="9" type="ORF">CEXT_514351</name>
</gene>
<evidence type="ECO:0000256" key="6">
    <source>
        <dbReference type="RuleBase" id="RU363034"/>
    </source>
</evidence>
<dbReference type="SMART" id="SM00680">
    <property type="entry name" value="CLIP"/>
    <property type="match status" value="1"/>
</dbReference>
<comment type="caution">
    <text evidence="9">The sequence shown here is derived from an EMBL/GenBank/DDBJ whole genome shotgun (WGS) entry which is preliminary data.</text>
</comment>
<dbReference type="InterPro" id="IPR033116">
    <property type="entry name" value="TRYPSIN_SER"/>
</dbReference>
<dbReference type="InterPro" id="IPR001254">
    <property type="entry name" value="Trypsin_dom"/>
</dbReference>
<comment type="similarity">
    <text evidence="5">Belongs to the peptidase S1 family. CLIP subfamily.</text>
</comment>
<keyword evidence="10" id="KW-1185">Reference proteome</keyword>
<feature type="compositionally biased region" description="Basic residues" evidence="7">
    <location>
        <begin position="148"/>
        <end position="157"/>
    </location>
</feature>
<dbReference type="FunFam" id="2.40.10.10:FF:000038">
    <property type="entry name" value="Serine protease"/>
    <property type="match status" value="1"/>
</dbReference>
<proteinExistence type="inferred from homology"/>
<dbReference type="Gene3D" id="2.40.10.10">
    <property type="entry name" value="Trypsin-like serine proteases"/>
    <property type="match status" value="1"/>
</dbReference>
<evidence type="ECO:0000259" key="8">
    <source>
        <dbReference type="PROSITE" id="PS50240"/>
    </source>
</evidence>
<feature type="compositionally biased region" description="Basic residues" evidence="7">
    <location>
        <begin position="363"/>
        <end position="394"/>
    </location>
</feature>
<dbReference type="SUPFAM" id="SSF50494">
    <property type="entry name" value="Trypsin-like serine proteases"/>
    <property type="match status" value="1"/>
</dbReference>
<sequence>MPAEIKMANKMNVSINLLKKKPSVKMGWKFAEFILLILLPIDLISGAAIGNQLFNGIDSTTRYYNSDLRKIYQNYYSDELRNYPMADIESFLSDFTSVRKKIPTLKSEITRVDNTPGIKKNQEWDEFQANHISYKPPSDNPDPFVGIKKNKPKKSRPLPKDEGLYVHNYSSHYYNYRNVTEEIAKNKSPKFEQIDNLLSDQLDMKNLINHDVKTMVYNQLPSHKGIPGNSNVVQKNEENKDHKVQKNEENKDHKVQKNEENKDHKVQKNEENKDHKVQKNEENKDHKVQKNEENKDHKVQKNEENKDHKVQKNEENKDHKVQKNEENKDHKVQKNEENKDHKVQKNEENKDHKVQKNEENKDHKTRKGRRTSKIKTRKGRRTSKIKTRKGRRTSKNKDQKGQKDEQNKDQKGQKDEQNKDQKGQKDEQNKDHKGQKDEQNKDHKGQKDEQNKDQKGQKDEQNKDQKGQKDEQNKDQKGQKDEQNKDQGKGQKDEQNKDQKGQKDEQNKDQKGQKDEQNKDQKGQKDEQNKDHKGQKDEQNKDHKGQKDEQNKDHKGQKDEQNKEVSSYSETTKHSKNEELEDFLHQLPNSETPIPKELNKLSHLETSDVLDEFLDLNTKKRSDVDNPEVVLQDISQSNAAFLQTDKMDIEGRANEVSLSEKDSSNIMDEQLPLDEASQENLTTNKIIESIPILDRESFHDRQMEDFVEFEGSGDLDDSSEVLANSGLESDKSARIFDIFPRFNSTSECTTPKGESGRCLSLIQCPLSEPLNNYNLFLQYLCLSSGILVGICCPDNPVVEIVDPVENSTDNIVTELKQPEDGCGLRTSTRIVGGFMSVPHEWTWMVALLRRNRFFCGGVIINDWYILTAAHCVIGVKVKDLKVRLGEYNFHEKNEHQEDIPVAEIKHHAMFVSMTFQHDIALLKLKRKIEYTNFISSICLPNQSSGNFSGVNATVVGWGTVDFGGKVSPVLRQVTIPVWDNNECARTYRFERINEAFMCAGSPENGEDACQGDSGGPLMAVNDDNRWEVIGIVSWGRRCGDPTYPGVYTRITSYLDWITENTK</sequence>
<evidence type="ECO:0000313" key="9">
    <source>
        <dbReference type="EMBL" id="GIX80962.1"/>
    </source>
</evidence>
<evidence type="ECO:0000313" key="10">
    <source>
        <dbReference type="Proteomes" id="UP001054945"/>
    </source>
</evidence>
<evidence type="ECO:0000256" key="2">
    <source>
        <dbReference type="ARBA" id="ARBA00022525"/>
    </source>
</evidence>
<dbReference type="InterPro" id="IPR043504">
    <property type="entry name" value="Peptidase_S1_PA_chymotrypsin"/>
</dbReference>
<accession>A0AAV4N7Z9</accession>
<dbReference type="PROSITE" id="PS50240">
    <property type="entry name" value="TRYPSIN_DOM"/>
    <property type="match status" value="1"/>
</dbReference>
<dbReference type="InterPro" id="IPR018114">
    <property type="entry name" value="TRYPSIN_HIS"/>
</dbReference>
<dbReference type="Proteomes" id="UP001054945">
    <property type="component" value="Unassembled WGS sequence"/>
</dbReference>
<dbReference type="AlphaFoldDB" id="A0AAV4N7Z9"/>
<dbReference type="Pfam" id="PF00089">
    <property type="entry name" value="Trypsin"/>
    <property type="match status" value="1"/>
</dbReference>
<keyword evidence="6" id="KW-0645">Protease</keyword>
<evidence type="ECO:0000256" key="7">
    <source>
        <dbReference type="SAM" id="MobiDB-lite"/>
    </source>
</evidence>
<dbReference type="PROSITE" id="PS00135">
    <property type="entry name" value="TRYPSIN_SER"/>
    <property type="match status" value="1"/>
</dbReference>
<keyword evidence="6" id="KW-0378">Hydrolase</keyword>
<keyword evidence="2" id="KW-0964">Secreted</keyword>
<evidence type="ECO:0000256" key="1">
    <source>
        <dbReference type="ARBA" id="ARBA00004613"/>
    </source>
</evidence>
<dbReference type="InterPro" id="IPR001314">
    <property type="entry name" value="Peptidase_S1A"/>
</dbReference>
<feature type="compositionally biased region" description="Basic and acidic residues" evidence="7">
    <location>
        <begin position="235"/>
        <end position="362"/>
    </location>
</feature>
<dbReference type="EMBL" id="BPLR01003077">
    <property type="protein sequence ID" value="GIX80962.1"/>
    <property type="molecule type" value="Genomic_DNA"/>
</dbReference>
<keyword evidence="4" id="KW-1015">Disulfide bond</keyword>
<organism evidence="9 10">
    <name type="scientific">Caerostris extrusa</name>
    <name type="common">Bark spider</name>
    <name type="synonym">Caerostris bankana</name>
    <dbReference type="NCBI Taxonomy" id="172846"/>
    <lineage>
        <taxon>Eukaryota</taxon>
        <taxon>Metazoa</taxon>
        <taxon>Ecdysozoa</taxon>
        <taxon>Arthropoda</taxon>
        <taxon>Chelicerata</taxon>
        <taxon>Arachnida</taxon>
        <taxon>Araneae</taxon>
        <taxon>Araneomorphae</taxon>
        <taxon>Entelegynae</taxon>
        <taxon>Araneoidea</taxon>
        <taxon>Araneidae</taxon>
        <taxon>Caerostris</taxon>
    </lineage>
</organism>
<keyword evidence="6" id="KW-0720">Serine protease</keyword>
<feature type="region of interest" description="Disordered" evidence="7">
    <location>
        <begin position="220"/>
        <end position="579"/>
    </location>
</feature>
<dbReference type="PANTHER" id="PTHR24258">
    <property type="entry name" value="SERINE PROTEASE-RELATED"/>
    <property type="match status" value="1"/>
</dbReference>
<feature type="domain" description="Peptidase S1" evidence="8">
    <location>
        <begin position="830"/>
        <end position="1062"/>
    </location>
</feature>
<dbReference type="SMART" id="SM00020">
    <property type="entry name" value="Tryp_SPc"/>
    <property type="match status" value="1"/>
</dbReference>
<comment type="subcellular location">
    <subcellularLocation>
        <location evidence="1">Secreted</location>
    </subcellularLocation>
</comment>
<dbReference type="PANTHER" id="PTHR24258:SF116">
    <property type="entry name" value="FI16631P1-RELATED"/>
    <property type="match status" value="1"/>
</dbReference>
<dbReference type="GO" id="GO:0005576">
    <property type="term" value="C:extracellular region"/>
    <property type="evidence" value="ECO:0007669"/>
    <property type="project" value="UniProtKB-SubCell"/>
</dbReference>
<dbReference type="PROSITE" id="PS00134">
    <property type="entry name" value="TRYPSIN_HIS"/>
    <property type="match status" value="1"/>
</dbReference>
<reference evidence="9 10" key="1">
    <citation type="submission" date="2021-06" db="EMBL/GenBank/DDBJ databases">
        <title>Caerostris extrusa draft genome.</title>
        <authorList>
            <person name="Kono N."/>
            <person name="Arakawa K."/>
        </authorList>
    </citation>
    <scope>NUCLEOTIDE SEQUENCE [LARGE SCALE GENOMIC DNA]</scope>
</reference>
<evidence type="ECO:0000256" key="3">
    <source>
        <dbReference type="ARBA" id="ARBA00022729"/>
    </source>
</evidence>
<dbReference type="InterPro" id="IPR022700">
    <property type="entry name" value="CLIP"/>
</dbReference>
<keyword evidence="3" id="KW-0732">Signal</keyword>